<keyword evidence="2" id="KW-0378">Hydrolase</keyword>
<dbReference type="PROSITE" id="PS00135">
    <property type="entry name" value="TRYPSIN_SER"/>
    <property type="match status" value="1"/>
</dbReference>
<feature type="chain" id="PRO_5042900199" description="Peptidase S1 domain-containing protein" evidence="3">
    <location>
        <begin position="19"/>
        <end position="277"/>
    </location>
</feature>
<reference evidence="5 6" key="1">
    <citation type="journal article" date="2024" name="Insects">
        <title>An Improved Chromosome-Level Genome Assembly of the Firefly Pyrocoelia pectoralis.</title>
        <authorList>
            <person name="Fu X."/>
            <person name="Meyer-Rochow V.B."/>
            <person name="Ballantyne L."/>
            <person name="Zhu X."/>
        </authorList>
    </citation>
    <scope>NUCLEOTIDE SEQUENCE [LARGE SCALE GENOMIC DNA]</scope>
    <source>
        <strain evidence="5">XCY_ONT2</strain>
    </source>
</reference>
<gene>
    <name evidence="5" type="ORF">RI129_009367</name>
</gene>
<dbReference type="PROSITE" id="PS00134">
    <property type="entry name" value="TRYPSIN_HIS"/>
    <property type="match status" value="1"/>
</dbReference>
<feature type="domain" description="Peptidase S1" evidence="4">
    <location>
        <begin position="29"/>
        <end position="268"/>
    </location>
</feature>
<dbReference type="SUPFAM" id="SSF50494">
    <property type="entry name" value="Trypsin-like serine proteases"/>
    <property type="match status" value="1"/>
</dbReference>
<dbReference type="CDD" id="cd00190">
    <property type="entry name" value="Tryp_SPc"/>
    <property type="match status" value="1"/>
</dbReference>
<dbReference type="PROSITE" id="PS50240">
    <property type="entry name" value="TRYPSIN_DOM"/>
    <property type="match status" value="1"/>
</dbReference>
<evidence type="ECO:0000313" key="5">
    <source>
        <dbReference type="EMBL" id="KAK5640820.1"/>
    </source>
</evidence>
<dbReference type="InterPro" id="IPR018114">
    <property type="entry name" value="TRYPSIN_HIS"/>
</dbReference>
<dbReference type="PRINTS" id="PR00722">
    <property type="entry name" value="CHYMOTRYPSIN"/>
</dbReference>
<dbReference type="Pfam" id="PF00089">
    <property type="entry name" value="Trypsin"/>
    <property type="match status" value="1"/>
</dbReference>
<dbReference type="PANTHER" id="PTHR24252:SF7">
    <property type="entry name" value="HYALIN"/>
    <property type="match status" value="1"/>
</dbReference>
<comment type="caution">
    <text evidence="5">The sequence shown here is derived from an EMBL/GenBank/DDBJ whole genome shotgun (WGS) entry which is preliminary data.</text>
</comment>
<evidence type="ECO:0000256" key="3">
    <source>
        <dbReference type="SAM" id="SignalP"/>
    </source>
</evidence>
<dbReference type="SMART" id="SM00020">
    <property type="entry name" value="Tryp_SPc"/>
    <property type="match status" value="1"/>
</dbReference>
<dbReference type="EMBL" id="JAVRBK010000007">
    <property type="protein sequence ID" value="KAK5640820.1"/>
    <property type="molecule type" value="Genomic_DNA"/>
</dbReference>
<keyword evidence="2" id="KW-0720">Serine protease</keyword>
<evidence type="ECO:0000256" key="1">
    <source>
        <dbReference type="ARBA" id="ARBA00023157"/>
    </source>
</evidence>
<dbReference type="InterPro" id="IPR001314">
    <property type="entry name" value="Peptidase_S1A"/>
</dbReference>
<dbReference type="GO" id="GO:0006508">
    <property type="term" value="P:proteolysis"/>
    <property type="evidence" value="ECO:0007669"/>
    <property type="project" value="UniProtKB-KW"/>
</dbReference>
<evidence type="ECO:0000256" key="2">
    <source>
        <dbReference type="RuleBase" id="RU363034"/>
    </source>
</evidence>
<dbReference type="InterPro" id="IPR043504">
    <property type="entry name" value="Peptidase_S1_PA_chymotrypsin"/>
</dbReference>
<dbReference type="InterPro" id="IPR033116">
    <property type="entry name" value="TRYPSIN_SER"/>
</dbReference>
<dbReference type="GO" id="GO:0004252">
    <property type="term" value="F:serine-type endopeptidase activity"/>
    <property type="evidence" value="ECO:0007669"/>
    <property type="project" value="InterPro"/>
</dbReference>
<dbReference type="AlphaFoldDB" id="A0AAN7ZC60"/>
<keyword evidence="2" id="KW-0645">Protease</keyword>
<keyword evidence="1" id="KW-1015">Disulfide bond</keyword>
<dbReference type="InterPro" id="IPR001254">
    <property type="entry name" value="Trypsin_dom"/>
</dbReference>
<dbReference type="Gene3D" id="2.40.10.10">
    <property type="entry name" value="Trypsin-like serine proteases"/>
    <property type="match status" value="1"/>
</dbReference>
<keyword evidence="3" id="KW-0732">Signal</keyword>
<dbReference type="Proteomes" id="UP001329430">
    <property type="component" value="Chromosome 7"/>
</dbReference>
<dbReference type="FunFam" id="2.40.10.10:FF:000068">
    <property type="entry name" value="transmembrane protease serine 2"/>
    <property type="match status" value="1"/>
</dbReference>
<accession>A0AAN7ZC60</accession>
<sequence>MRLLLLVSFLIYWGDVFASPLNLGSDKRIANGMISPTGEYPFIASYQYHGDHFCGSVLITGNWVLTAAHCVITARNFSNPAFLTVVAGITELNTASSFMQSKTVLRQYAHRYFQGGIDPYDIGLIRVDSPFQISTYVNFINLPAPQQEFFGVVEIVGWGFVRSTYPVVSQQLRMAQVQIISTNACNGLANPYGARVYDIQICVVGYRLRNETTCDGDSGGPLVSYDAQLNPRLIGIMSWNFQPCGMRQSPSVATKLSAFIQWISCQIANDQRPGVIC</sequence>
<keyword evidence="6" id="KW-1185">Reference proteome</keyword>
<proteinExistence type="predicted"/>
<dbReference type="PANTHER" id="PTHR24252">
    <property type="entry name" value="ACROSIN-RELATED"/>
    <property type="match status" value="1"/>
</dbReference>
<dbReference type="InterPro" id="IPR009003">
    <property type="entry name" value="Peptidase_S1_PA"/>
</dbReference>
<organism evidence="5 6">
    <name type="scientific">Pyrocoelia pectoralis</name>
    <dbReference type="NCBI Taxonomy" id="417401"/>
    <lineage>
        <taxon>Eukaryota</taxon>
        <taxon>Metazoa</taxon>
        <taxon>Ecdysozoa</taxon>
        <taxon>Arthropoda</taxon>
        <taxon>Hexapoda</taxon>
        <taxon>Insecta</taxon>
        <taxon>Pterygota</taxon>
        <taxon>Neoptera</taxon>
        <taxon>Endopterygota</taxon>
        <taxon>Coleoptera</taxon>
        <taxon>Polyphaga</taxon>
        <taxon>Elateriformia</taxon>
        <taxon>Elateroidea</taxon>
        <taxon>Lampyridae</taxon>
        <taxon>Lampyrinae</taxon>
        <taxon>Pyrocoelia</taxon>
    </lineage>
</organism>
<feature type="signal peptide" evidence="3">
    <location>
        <begin position="1"/>
        <end position="18"/>
    </location>
</feature>
<evidence type="ECO:0000313" key="6">
    <source>
        <dbReference type="Proteomes" id="UP001329430"/>
    </source>
</evidence>
<name>A0AAN7ZC60_9COLE</name>
<protein>
    <recommendedName>
        <fullName evidence="4">Peptidase S1 domain-containing protein</fullName>
    </recommendedName>
</protein>
<evidence type="ECO:0000259" key="4">
    <source>
        <dbReference type="PROSITE" id="PS50240"/>
    </source>
</evidence>